<dbReference type="EMBL" id="AFAY01000027">
    <property type="protein sequence ID" value="EGF11003.1"/>
    <property type="molecule type" value="Genomic_DNA"/>
</dbReference>
<keyword evidence="2" id="KW-1185">Reference proteome</keyword>
<evidence type="ECO:0000313" key="2">
    <source>
        <dbReference type="Proteomes" id="UP000004105"/>
    </source>
</evidence>
<gene>
    <name evidence="1" type="ORF">HMPREF9123_1312</name>
</gene>
<comment type="caution">
    <text evidence="1">The sequence shown here is derived from an EMBL/GenBank/DDBJ whole genome shotgun (WGS) entry which is preliminary data.</text>
</comment>
<accession>F2BC57</accession>
<reference evidence="1 2" key="1">
    <citation type="submission" date="2011-02" db="EMBL/GenBank/DDBJ databases">
        <authorList>
            <person name="Muzny D."/>
            <person name="Qin X."/>
            <person name="Deng J."/>
            <person name="Jiang H."/>
            <person name="Liu Y."/>
            <person name="Qu J."/>
            <person name="Song X.-Z."/>
            <person name="Zhang L."/>
            <person name="Thornton R."/>
            <person name="Coyle M."/>
            <person name="Francisco L."/>
            <person name="Jackson L."/>
            <person name="Javaid M."/>
            <person name="Korchina V."/>
            <person name="Kovar C."/>
            <person name="Mata R."/>
            <person name="Mathew T."/>
            <person name="Ngo R."/>
            <person name="Nguyen L."/>
            <person name="Nguyen N."/>
            <person name="Okwuonu G."/>
            <person name="Ongeri F."/>
            <person name="Pham C."/>
            <person name="Simmons D."/>
            <person name="Wilczek-Boney K."/>
            <person name="Hale W."/>
            <person name="Jakkamsetti A."/>
            <person name="Pham P."/>
            <person name="Ruth R."/>
            <person name="San Lucas F."/>
            <person name="Warren J."/>
            <person name="Zhang J."/>
            <person name="Zhao Z."/>
            <person name="Zhou C."/>
            <person name="Zhu D."/>
            <person name="Lee S."/>
            <person name="Bess C."/>
            <person name="Blankenburg K."/>
            <person name="Forbes L."/>
            <person name="Fu Q."/>
            <person name="Gubbala S."/>
            <person name="Hirani K."/>
            <person name="Jayaseelan J.C."/>
            <person name="Lara F."/>
            <person name="Munidasa M."/>
            <person name="Palculict T."/>
            <person name="Patil S."/>
            <person name="Pu L.-L."/>
            <person name="Saada N."/>
            <person name="Tang L."/>
            <person name="Weissenberger G."/>
            <person name="Zhu Y."/>
            <person name="Hemphill L."/>
            <person name="Shang Y."/>
            <person name="Youmans B."/>
            <person name="Ayvaz T."/>
            <person name="Ross M."/>
            <person name="Santibanez J."/>
            <person name="Aqrawi P."/>
            <person name="Gross S."/>
            <person name="Joshi V."/>
            <person name="Fowler G."/>
            <person name="Nazareth L."/>
            <person name="Reid J."/>
            <person name="Worley K."/>
            <person name="Petrosino J."/>
            <person name="Highlander S."/>
            <person name="Gibbs R."/>
        </authorList>
    </citation>
    <scope>NUCLEOTIDE SEQUENCE [LARGE SCALE GENOMIC DNA]</scope>
    <source>
        <strain evidence="1 2">ATCC BAA-1200</strain>
    </source>
</reference>
<name>F2BC57_9NEIS</name>
<dbReference type="Proteomes" id="UP000004105">
    <property type="component" value="Unassembled WGS sequence"/>
</dbReference>
<sequence>MGAAVGRRTRFLPFEEHLKTTTASPKPRVWQNHRPYAAVKRPSENHVSMFSDGLCCVPAAYLAGMVPMRRLRGVWRPERAV</sequence>
<protein>
    <submittedName>
        <fullName evidence="1">Uncharacterized protein</fullName>
    </submittedName>
</protein>
<dbReference type="HOGENOM" id="CLU_2570260_0_0_4"/>
<organism evidence="1 2">
    <name type="scientific">Neisseria bacilliformis ATCC BAA-1200</name>
    <dbReference type="NCBI Taxonomy" id="888742"/>
    <lineage>
        <taxon>Bacteria</taxon>
        <taxon>Pseudomonadati</taxon>
        <taxon>Pseudomonadota</taxon>
        <taxon>Betaproteobacteria</taxon>
        <taxon>Neisseriales</taxon>
        <taxon>Neisseriaceae</taxon>
        <taxon>Neisseria</taxon>
    </lineage>
</organism>
<proteinExistence type="predicted"/>
<dbReference type="AlphaFoldDB" id="F2BC57"/>
<evidence type="ECO:0000313" key="1">
    <source>
        <dbReference type="EMBL" id="EGF11003.1"/>
    </source>
</evidence>